<feature type="domain" description="HTH araC/xylS-type" evidence="4">
    <location>
        <begin position="212"/>
        <end position="310"/>
    </location>
</feature>
<evidence type="ECO:0000256" key="3">
    <source>
        <dbReference type="ARBA" id="ARBA00023163"/>
    </source>
</evidence>
<comment type="caution">
    <text evidence="5">The sequence shown here is derived from an EMBL/GenBank/DDBJ whole genome shotgun (WGS) entry which is preliminary data.</text>
</comment>
<proteinExistence type="predicted"/>
<evidence type="ECO:0000313" key="5">
    <source>
        <dbReference type="EMBL" id="OKL44110.1"/>
    </source>
</evidence>
<evidence type="ECO:0000256" key="2">
    <source>
        <dbReference type="ARBA" id="ARBA00023125"/>
    </source>
</evidence>
<dbReference type="SUPFAM" id="SSF52317">
    <property type="entry name" value="Class I glutamine amidotransferase-like"/>
    <property type="match status" value="1"/>
</dbReference>
<dbReference type="PROSITE" id="PS00041">
    <property type="entry name" value="HTH_ARAC_FAMILY_1"/>
    <property type="match status" value="1"/>
</dbReference>
<accession>A0A1U7JH92</accession>
<dbReference type="STRING" id="197461.A3843_11115"/>
<dbReference type="SMART" id="SM00342">
    <property type="entry name" value="HTH_ARAC"/>
    <property type="match status" value="1"/>
</dbReference>
<dbReference type="Pfam" id="PF12833">
    <property type="entry name" value="HTH_18"/>
    <property type="match status" value="1"/>
</dbReference>
<gene>
    <name evidence="5" type="ORF">A3843_11115</name>
</gene>
<dbReference type="InterPro" id="IPR009057">
    <property type="entry name" value="Homeodomain-like_sf"/>
</dbReference>
<dbReference type="Pfam" id="PF01965">
    <property type="entry name" value="DJ-1_PfpI"/>
    <property type="match status" value="1"/>
</dbReference>
<dbReference type="InterPro" id="IPR029062">
    <property type="entry name" value="Class_I_gatase-like"/>
</dbReference>
<keyword evidence="6" id="KW-1185">Reference proteome</keyword>
<evidence type="ECO:0000256" key="1">
    <source>
        <dbReference type="ARBA" id="ARBA00023015"/>
    </source>
</evidence>
<dbReference type="EMBL" id="LVVZ01000015">
    <property type="protein sequence ID" value="OKL44110.1"/>
    <property type="molecule type" value="Genomic_DNA"/>
</dbReference>
<dbReference type="PANTHER" id="PTHR43130">
    <property type="entry name" value="ARAC-FAMILY TRANSCRIPTIONAL REGULATOR"/>
    <property type="match status" value="1"/>
</dbReference>
<dbReference type="PROSITE" id="PS01124">
    <property type="entry name" value="HTH_ARAC_FAMILY_2"/>
    <property type="match status" value="1"/>
</dbReference>
<organism evidence="5 6">
    <name type="scientific">Pseudovibrio exalbescens</name>
    <dbReference type="NCBI Taxonomy" id="197461"/>
    <lineage>
        <taxon>Bacteria</taxon>
        <taxon>Pseudomonadati</taxon>
        <taxon>Pseudomonadota</taxon>
        <taxon>Alphaproteobacteria</taxon>
        <taxon>Hyphomicrobiales</taxon>
        <taxon>Stappiaceae</taxon>
        <taxon>Pseudovibrio</taxon>
    </lineage>
</organism>
<dbReference type="Gene3D" id="1.10.10.60">
    <property type="entry name" value="Homeodomain-like"/>
    <property type="match status" value="2"/>
</dbReference>
<sequence length="322" mass="35876">MEPVLPQHNIALLNYPGAQLAALYGLKDMFEVANRLAEGQTNSVLKPHIVDLFEDTATHLHDLPTCAALIAPPSLSAEKHTGQGAVHHWIKTQHQKGALICSACAGAYLLAATGLLNGRTATTHWALKQEFSETYPSVQLNTDQLIVDEGDIITAGGVMAWTDLGLRVVERFLGPAIMLDLAHQLLIEPGRCEQRLFSAFRPELHHGDATILKVQHWLQTTFTTRVTVKGMAEHAGLTSRTFLRRFYRATGLNPKAYLQLLRVEKARRQLELTPKPVNEIAWAVGYEDPTAFRRIFLRIVGLPPGEYRKRFSVEAARQALER</sequence>
<name>A0A1U7JH92_9HYPH</name>
<keyword evidence="2" id="KW-0238">DNA-binding</keyword>
<dbReference type="GO" id="GO:0043565">
    <property type="term" value="F:sequence-specific DNA binding"/>
    <property type="evidence" value="ECO:0007669"/>
    <property type="project" value="InterPro"/>
</dbReference>
<keyword evidence="1" id="KW-0805">Transcription regulation</keyword>
<reference evidence="5 6" key="1">
    <citation type="submission" date="2016-03" db="EMBL/GenBank/DDBJ databases">
        <title>Genome sequence of Nesiotobacter sp. nov., a moderately halophilic alphaproteobacterium isolated from the Yellow Sea, China.</title>
        <authorList>
            <person name="Zhang G."/>
            <person name="Zhang R."/>
        </authorList>
    </citation>
    <scope>NUCLEOTIDE SEQUENCE [LARGE SCALE GENOMIC DNA]</scope>
    <source>
        <strain evidence="5 6">WB1-6</strain>
    </source>
</reference>
<dbReference type="InterPro" id="IPR052158">
    <property type="entry name" value="INH-QAR"/>
</dbReference>
<dbReference type="Gene3D" id="3.40.50.880">
    <property type="match status" value="1"/>
</dbReference>
<evidence type="ECO:0000259" key="4">
    <source>
        <dbReference type="PROSITE" id="PS01124"/>
    </source>
</evidence>
<keyword evidence="3" id="KW-0804">Transcription</keyword>
<dbReference type="Proteomes" id="UP000185783">
    <property type="component" value="Unassembled WGS sequence"/>
</dbReference>
<dbReference type="PANTHER" id="PTHR43130:SF3">
    <property type="entry name" value="HTH-TYPE TRANSCRIPTIONAL REGULATOR RV1931C"/>
    <property type="match status" value="1"/>
</dbReference>
<dbReference type="InterPro" id="IPR018062">
    <property type="entry name" value="HTH_AraC-typ_CS"/>
</dbReference>
<dbReference type="InterPro" id="IPR002818">
    <property type="entry name" value="DJ-1/PfpI"/>
</dbReference>
<evidence type="ECO:0000313" key="6">
    <source>
        <dbReference type="Proteomes" id="UP000185783"/>
    </source>
</evidence>
<dbReference type="AlphaFoldDB" id="A0A1U7JH92"/>
<protein>
    <submittedName>
        <fullName evidence="5">AraC family transcriptional regulator</fullName>
    </submittedName>
</protein>
<dbReference type="GO" id="GO:0003700">
    <property type="term" value="F:DNA-binding transcription factor activity"/>
    <property type="evidence" value="ECO:0007669"/>
    <property type="project" value="InterPro"/>
</dbReference>
<dbReference type="SUPFAM" id="SSF46689">
    <property type="entry name" value="Homeodomain-like"/>
    <property type="match status" value="2"/>
</dbReference>
<dbReference type="InterPro" id="IPR018060">
    <property type="entry name" value="HTH_AraC"/>
</dbReference>